<organism evidence="1 2">
    <name type="scientific">Arthrobacter mobilis</name>
    <dbReference type="NCBI Taxonomy" id="2724944"/>
    <lineage>
        <taxon>Bacteria</taxon>
        <taxon>Bacillati</taxon>
        <taxon>Actinomycetota</taxon>
        <taxon>Actinomycetes</taxon>
        <taxon>Micrococcales</taxon>
        <taxon>Micrococcaceae</taxon>
        <taxon>Arthrobacter</taxon>
    </lineage>
</organism>
<keyword evidence="2" id="KW-1185">Reference proteome</keyword>
<dbReference type="Proteomes" id="UP000544090">
    <property type="component" value="Unassembled WGS sequence"/>
</dbReference>
<evidence type="ECO:0000313" key="1">
    <source>
        <dbReference type="EMBL" id="NKX54281.1"/>
    </source>
</evidence>
<dbReference type="EMBL" id="JAAZSQ010000004">
    <property type="protein sequence ID" value="NKX54281.1"/>
    <property type="molecule type" value="Genomic_DNA"/>
</dbReference>
<reference evidence="1 2" key="1">
    <citation type="submission" date="2020-04" db="EMBL/GenBank/DDBJ databases">
        <title>Arthrobacter sp. nov.</title>
        <authorList>
            <person name="Liu S."/>
        </authorList>
    </citation>
    <scope>NUCLEOTIDE SEQUENCE [LARGE SCALE GENOMIC DNA]</scope>
    <source>
        <strain evidence="1 2">E918</strain>
    </source>
</reference>
<name>A0A7X6HBY1_9MICC</name>
<comment type="caution">
    <text evidence="1">The sequence shown here is derived from an EMBL/GenBank/DDBJ whole genome shotgun (WGS) entry which is preliminary data.</text>
</comment>
<dbReference type="RefSeq" id="WP_168485618.1">
    <property type="nucleotide sequence ID" value="NZ_JAAZSQ010000004.1"/>
</dbReference>
<proteinExistence type="predicted"/>
<sequence length="211" mass="23333">MHGLATDSVHEQLHDRRFDETIAEVNRLCDSLRDLKPGTEVPYVDPVHNAEEARVVSLFSNTGSAPASGFIEAGDQEATTRMLGIQWQLGLRPECIMPWNVHPWFTPGQANGKLAPEQIAAGLKPLLRLLALTPRACTLVAHGTEAHKLAALLLKTQNPLLWRRGFKTYKVRSLSGRGFAGSAEKQAQWLDEMQQAYADSMARCGLPRRGQ</sequence>
<evidence type="ECO:0000313" key="2">
    <source>
        <dbReference type="Proteomes" id="UP000544090"/>
    </source>
</evidence>
<accession>A0A7X6HBY1</accession>
<dbReference type="AlphaFoldDB" id="A0A7X6HBY1"/>
<protein>
    <submittedName>
        <fullName evidence="1">Uracil-DNA glycosylase</fullName>
    </submittedName>
</protein>
<gene>
    <name evidence="1" type="ORF">HGG74_06925</name>
</gene>